<protein>
    <submittedName>
        <fullName evidence="1">Unannotated protein</fullName>
    </submittedName>
</protein>
<dbReference type="AlphaFoldDB" id="A0A6J7CQ60"/>
<sequence>MRTVIPKVGPRFYEYRCMWFLPLYHAPMTELWSLFQNNDGNIIHKWTHYFPAYEEHFSRFKNRPAVLVEIGVFKGGSLELWKKFLGPRVQVVGIDIEDKSEYEQDQIAIRQGDQSDPVFLQSVVDEFGPPDIIIDDGSHQMEHVTASFEFLYPRMSPTGVYFVEDMHTAYWPEYGGGLRKADTFIEKSKHLIDELNADHARGALAPTDFTRSTLSIHFFDSCVIFEKGRHLPKHDLMIGKE</sequence>
<gene>
    <name evidence="1" type="ORF">UFOPK3427_00068</name>
</gene>
<dbReference type="InterPro" id="IPR029063">
    <property type="entry name" value="SAM-dependent_MTases_sf"/>
</dbReference>
<dbReference type="Gene3D" id="3.40.50.150">
    <property type="entry name" value="Vaccinia Virus protein VP39"/>
    <property type="match status" value="1"/>
</dbReference>
<dbReference type="InterPro" id="IPR007072">
    <property type="entry name" value="RNMT_CmcI"/>
</dbReference>
<proteinExistence type="predicted"/>
<organism evidence="1">
    <name type="scientific">freshwater metagenome</name>
    <dbReference type="NCBI Taxonomy" id="449393"/>
    <lineage>
        <taxon>unclassified sequences</taxon>
        <taxon>metagenomes</taxon>
        <taxon>ecological metagenomes</taxon>
    </lineage>
</organism>
<dbReference type="GO" id="GO:0008610">
    <property type="term" value="P:lipid biosynthetic process"/>
    <property type="evidence" value="ECO:0007669"/>
    <property type="project" value="InterPro"/>
</dbReference>
<dbReference type="SUPFAM" id="SSF53335">
    <property type="entry name" value="S-adenosyl-L-methionine-dependent methyltransferases"/>
    <property type="match status" value="1"/>
</dbReference>
<reference evidence="1" key="1">
    <citation type="submission" date="2020-05" db="EMBL/GenBank/DDBJ databases">
        <authorList>
            <person name="Chiriac C."/>
            <person name="Salcher M."/>
            <person name="Ghai R."/>
            <person name="Kavagutti S V."/>
        </authorList>
    </citation>
    <scope>NUCLEOTIDE SEQUENCE</scope>
</reference>
<accession>A0A6J7CQ60</accession>
<dbReference type="Pfam" id="PF04989">
    <property type="entry name" value="RMNT_CmcI"/>
    <property type="match status" value="1"/>
</dbReference>
<dbReference type="EMBL" id="CAFBLT010000001">
    <property type="protein sequence ID" value="CAB4859064.1"/>
    <property type="molecule type" value="Genomic_DNA"/>
</dbReference>
<dbReference type="GO" id="GO:0008168">
    <property type="term" value="F:methyltransferase activity"/>
    <property type="evidence" value="ECO:0007669"/>
    <property type="project" value="InterPro"/>
</dbReference>
<evidence type="ECO:0000313" key="1">
    <source>
        <dbReference type="EMBL" id="CAB4859064.1"/>
    </source>
</evidence>
<name>A0A6J7CQ60_9ZZZZ</name>